<feature type="compositionally biased region" description="Low complexity" evidence="1">
    <location>
        <begin position="28"/>
        <end position="37"/>
    </location>
</feature>
<dbReference type="RefSeq" id="WP_307424262.1">
    <property type="nucleotide sequence ID" value="NZ_JAUSVK010000001.1"/>
</dbReference>
<name>A0ABU0FAI1_9HYPH</name>
<dbReference type="Proteomes" id="UP001237448">
    <property type="component" value="Unassembled WGS sequence"/>
</dbReference>
<feature type="compositionally biased region" description="Gly residues" evidence="1">
    <location>
        <begin position="38"/>
        <end position="55"/>
    </location>
</feature>
<accession>A0ABU0FAI1</accession>
<evidence type="ECO:0000256" key="2">
    <source>
        <dbReference type="SAM" id="SignalP"/>
    </source>
</evidence>
<evidence type="ECO:0000313" key="4">
    <source>
        <dbReference type="Proteomes" id="UP001237448"/>
    </source>
</evidence>
<keyword evidence="4" id="KW-1185">Reference proteome</keyword>
<dbReference type="EMBL" id="JAUSVK010000001">
    <property type="protein sequence ID" value="MDQ0391628.1"/>
    <property type="molecule type" value="Genomic_DNA"/>
</dbReference>
<feature type="region of interest" description="Disordered" evidence="1">
    <location>
        <begin position="28"/>
        <end position="59"/>
    </location>
</feature>
<keyword evidence="2" id="KW-0732">Signal</keyword>
<gene>
    <name evidence="3" type="ORF">J3R73_001420</name>
</gene>
<reference evidence="3 4" key="1">
    <citation type="submission" date="2023-07" db="EMBL/GenBank/DDBJ databases">
        <title>Genomic Encyclopedia of Type Strains, Phase IV (KMG-IV): sequencing the most valuable type-strain genomes for metagenomic binning, comparative biology and taxonomic classification.</title>
        <authorList>
            <person name="Goeker M."/>
        </authorList>
    </citation>
    <scope>NUCLEOTIDE SEQUENCE [LARGE SCALE GENOMIC DNA]</scope>
    <source>
        <strain evidence="3 4">DSM 5896</strain>
    </source>
</reference>
<proteinExistence type="predicted"/>
<feature type="chain" id="PRO_5046116933" description="Secreted protein" evidence="2">
    <location>
        <begin position="30"/>
        <end position="131"/>
    </location>
</feature>
<sequence length="131" mass="13290">MDKRFHLRGGLVAALVIGALAVSSASASAATTGRSGNSPGGSSPGGSTSSGGHSGGDTSALVIVTGNCPPGIAAGRCGHRGPPVVRIRDRAVTGSHCDVYEWQHVILSDGTIVEDRSLPMRRACRIVQDED</sequence>
<evidence type="ECO:0000313" key="3">
    <source>
        <dbReference type="EMBL" id="MDQ0391628.1"/>
    </source>
</evidence>
<protein>
    <recommendedName>
        <fullName evidence="5">Secreted protein</fullName>
    </recommendedName>
</protein>
<evidence type="ECO:0000256" key="1">
    <source>
        <dbReference type="SAM" id="MobiDB-lite"/>
    </source>
</evidence>
<organism evidence="3 4">
    <name type="scientific">Labrys monachus</name>
    <dbReference type="NCBI Taxonomy" id="217067"/>
    <lineage>
        <taxon>Bacteria</taxon>
        <taxon>Pseudomonadati</taxon>
        <taxon>Pseudomonadota</taxon>
        <taxon>Alphaproteobacteria</taxon>
        <taxon>Hyphomicrobiales</taxon>
        <taxon>Xanthobacteraceae</taxon>
        <taxon>Labrys</taxon>
    </lineage>
</organism>
<evidence type="ECO:0008006" key="5">
    <source>
        <dbReference type="Google" id="ProtNLM"/>
    </source>
</evidence>
<feature type="signal peptide" evidence="2">
    <location>
        <begin position="1"/>
        <end position="29"/>
    </location>
</feature>
<comment type="caution">
    <text evidence="3">The sequence shown here is derived from an EMBL/GenBank/DDBJ whole genome shotgun (WGS) entry which is preliminary data.</text>
</comment>